<dbReference type="InterPro" id="IPR029069">
    <property type="entry name" value="HotDog_dom_sf"/>
</dbReference>
<sequence>MNTDIRLEDFPLHCVEKLRFRDTDSQGHVNNAVFVTLLEVGRVEMLFDPKYQLVTENSAFVLAHLSMDYLAEMTWPGEVTIGACVVNTGRSSLTLAQGLFQNGKCVATAKTVMVLIDTVERRPKAISDAAIAQLAQLTSIAN</sequence>
<dbReference type="Pfam" id="PF13279">
    <property type="entry name" value="4HBT_2"/>
    <property type="match status" value="1"/>
</dbReference>
<comment type="similarity">
    <text evidence="1">Belongs to the 4-hydroxybenzoyl-CoA thioesterase family.</text>
</comment>
<keyword evidence="4" id="KW-1185">Reference proteome</keyword>
<dbReference type="AlphaFoldDB" id="A0A0K1XCI3"/>
<name>A0A0K1XCI3_9GAMM</name>
<protein>
    <submittedName>
        <fullName evidence="3">Thioesterase</fullName>
    </submittedName>
</protein>
<evidence type="ECO:0000256" key="1">
    <source>
        <dbReference type="ARBA" id="ARBA00005953"/>
    </source>
</evidence>
<dbReference type="EMBL" id="CP012365">
    <property type="protein sequence ID" value="AKX59041.1"/>
    <property type="molecule type" value="Genomic_DNA"/>
</dbReference>
<gene>
    <name evidence="3" type="ORF">AKN88_03120</name>
</gene>
<dbReference type="SUPFAM" id="SSF54637">
    <property type="entry name" value="Thioesterase/thiol ester dehydrase-isomerase"/>
    <property type="match status" value="1"/>
</dbReference>
<dbReference type="CDD" id="cd00586">
    <property type="entry name" value="4HBT"/>
    <property type="match status" value="1"/>
</dbReference>
<dbReference type="Proteomes" id="UP000063953">
    <property type="component" value="Chromosome"/>
</dbReference>
<keyword evidence="2" id="KW-0378">Hydrolase</keyword>
<evidence type="ECO:0000313" key="3">
    <source>
        <dbReference type="EMBL" id="AKX59041.1"/>
    </source>
</evidence>
<dbReference type="Gene3D" id="3.10.129.10">
    <property type="entry name" value="Hotdog Thioesterase"/>
    <property type="match status" value="1"/>
</dbReference>
<dbReference type="InterPro" id="IPR050563">
    <property type="entry name" value="4-hydroxybenzoyl-CoA_TE"/>
</dbReference>
<dbReference type="PANTHER" id="PTHR31793:SF27">
    <property type="entry name" value="NOVEL THIOESTERASE SUPERFAMILY DOMAIN AND SAPOSIN A-TYPE DOMAIN CONTAINING PROTEIN (0610012H03RIK)"/>
    <property type="match status" value="1"/>
</dbReference>
<dbReference type="STRING" id="1697053.AKN87_05125"/>
<evidence type="ECO:0000313" key="4">
    <source>
        <dbReference type="Proteomes" id="UP000063953"/>
    </source>
</evidence>
<dbReference type="PANTHER" id="PTHR31793">
    <property type="entry name" value="4-HYDROXYBENZOYL-COA THIOESTERASE FAMILY MEMBER"/>
    <property type="match status" value="1"/>
</dbReference>
<organism evidence="3 4">
    <name type="scientific">Thiopseudomonas alkaliphila</name>
    <dbReference type="NCBI Taxonomy" id="1697053"/>
    <lineage>
        <taxon>Bacteria</taxon>
        <taxon>Pseudomonadati</taxon>
        <taxon>Pseudomonadota</taxon>
        <taxon>Gammaproteobacteria</taxon>
        <taxon>Pseudomonadales</taxon>
        <taxon>Pseudomonadaceae</taxon>
        <taxon>Thiopseudomonas</taxon>
    </lineage>
</organism>
<accession>A0A0K1XCI3</accession>
<reference evidence="3 4" key="1">
    <citation type="journal article" date="2015" name="Genome Announc.">
        <title>Genome Sequences of Oblitimonas alkaliphila gen. nov. sp. nov. (Proposed), a Novel Bacterium of the Pseudomonadaceae Family.</title>
        <authorList>
            <person name="Lauer A.C."/>
            <person name="Nicholson A.C."/>
            <person name="Humrighouse B.W."/>
            <person name="Emery B."/>
            <person name="Drobish A."/>
            <person name="Juieng P."/>
            <person name="Loparev V."/>
            <person name="McQuiston J.R."/>
        </authorList>
    </citation>
    <scope>NUCLEOTIDE SEQUENCE [LARGE SCALE GENOMIC DNA]</scope>
    <source>
        <strain evidence="3 4">E5571</strain>
    </source>
</reference>
<evidence type="ECO:0000256" key="2">
    <source>
        <dbReference type="ARBA" id="ARBA00022801"/>
    </source>
</evidence>
<dbReference type="GO" id="GO:0047617">
    <property type="term" value="F:fatty acyl-CoA hydrolase activity"/>
    <property type="evidence" value="ECO:0007669"/>
    <property type="project" value="TreeGrafter"/>
</dbReference>
<dbReference type="RefSeq" id="WP_053100042.1">
    <property type="nucleotide sequence ID" value="NZ_CP012365.1"/>
</dbReference>
<proteinExistence type="inferred from homology"/>